<dbReference type="InParanoid" id="A0A061GSH2"/>
<dbReference type="Pfam" id="PF14223">
    <property type="entry name" value="Retrotran_gag_2"/>
    <property type="match status" value="1"/>
</dbReference>
<sequence>MAFQKSIVAEGQSINRPPLFDGSNYPYWNTRMSIYIRAIDYEMWDVITDGPFIPSTLNVVTNEMIPKLRSEWTEAETKRVQTNFKAINTLHCALTPTKFNKVSSCTVAKQVWNKLRIIHERTSQVKEFKIALLTHKYEMFKMELGEDITNMLDRFTNITNKLNQLGKPIPKHDIVKRLLRSLPKNWKPKVTAIHEAKDLNVITLDEICGLFSLTSWNLRKRKKKTREKLKKRRKALP</sequence>
<evidence type="ECO:0000313" key="1">
    <source>
        <dbReference type="EMBL" id="EOY32358.1"/>
    </source>
</evidence>
<dbReference type="Gramene" id="EOY32358">
    <property type="protein sequence ID" value="EOY32358"/>
    <property type="gene ID" value="TCM_040224"/>
</dbReference>
<dbReference type="EMBL" id="CM001887">
    <property type="protein sequence ID" value="EOY32358.1"/>
    <property type="molecule type" value="Genomic_DNA"/>
</dbReference>
<dbReference type="AlphaFoldDB" id="A0A061GSH2"/>
<name>A0A061GSH2_THECC</name>
<evidence type="ECO:0008006" key="3">
    <source>
        <dbReference type="Google" id="ProtNLM"/>
    </source>
</evidence>
<keyword evidence="2" id="KW-1185">Reference proteome</keyword>
<dbReference type="HOGENOM" id="CLU_021137_2_1_1"/>
<dbReference type="PANTHER" id="PTHR34676:SF27">
    <property type="entry name" value="ASPARTYL-TRNA SYNTHETASE"/>
    <property type="match status" value="1"/>
</dbReference>
<dbReference type="Proteomes" id="UP000026915">
    <property type="component" value="Chromosome 9"/>
</dbReference>
<dbReference type="STRING" id="3641.A0A061GSH2"/>
<evidence type="ECO:0000313" key="2">
    <source>
        <dbReference type="Proteomes" id="UP000026915"/>
    </source>
</evidence>
<protein>
    <recommendedName>
        <fullName evidence="3">DUF4219 domain-containing protein</fullName>
    </recommendedName>
</protein>
<dbReference type="OMA" id="IANCEIA"/>
<dbReference type="PANTHER" id="PTHR34676">
    <property type="entry name" value="DUF4219 DOMAIN-CONTAINING PROTEIN-RELATED"/>
    <property type="match status" value="1"/>
</dbReference>
<proteinExistence type="predicted"/>
<reference evidence="1 2" key="1">
    <citation type="journal article" date="2013" name="Genome Biol.">
        <title>The genome sequence of the most widely cultivated cacao type and its use to identify candidate genes regulating pod color.</title>
        <authorList>
            <person name="Motamayor J.C."/>
            <person name="Mockaitis K."/>
            <person name="Schmutz J."/>
            <person name="Haiminen N."/>
            <person name="Iii D.L."/>
            <person name="Cornejo O."/>
            <person name="Findley S.D."/>
            <person name="Zheng P."/>
            <person name="Utro F."/>
            <person name="Royaert S."/>
            <person name="Saski C."/>
            <person name="Jenkins J."/>
            <person name="Podicheti R."/>
            <person name="Zhao M."/>
            <person name="Scheffler B.E."/>
            <person name="Stack J.C."/>
            <person name="Feltus F.A."/>
            <person name="Mustiga G.M."/>
            <person name="Amores F."/>
            <person name="Phillips W."/>
            <person name="Marelli J.P."/>
            <person name="May G.D."/>
            <person name="Shapiro H."/>
            <person name="Ma J."/>
            <person name="Bustamante C.D."/>
            <person name="Schnell R.J."/>
            <person name="Main D."/>
            <person name="Gilbert D."/>
            <person name="Parida L."/>
            <person name="Kuhn D.N."/>
        </authorList>
    </citation>
    <scope>NUCLEOTIDE SEQUENCE [LARGE SCALE GENOMIC DNA]</scope>
    <source>
        <strain evidence="2">cv. Matina 1-6</strain>
    </source>
</reference>
<accession>A0A061GSH2</accession>
<organism evidence="1 2">
    <name type="scientific">Theobroma cacao</name>
    <name type="common">Cacao</name>
    <name type="synonym">Cocoa</name>
    <dbReference type="NCBI Taxonomy" id="3641"/>
    <lineage>
        <taxon>Eukaryota</taxon>
        <taxon>Viridiplantae</taxon>
        <taxon>Streptophyta</taxon>
        <taxon>Embryophyta</taxon>
        <taxon>Tracheophyta</taxon>
        <taxon>Spermatophyta</taxon>
        <taxon>Magnoliopsida</taxon>
        <taxon>eudicotyledons</taxon>
        <taxon>Gunneridae</taxon>
        <taxon>Pentapetalae</taxon>
        <taxon>rosids</taxon>
        <taxon>malvids</taxon>
        <taxon>Malvales</taxon>
        <taxon>Malvaceae</taxon>
        <taxon>Byttnerioideae</taxon>
        <taxon>Theobroma</taxon>
    </lineage>
</organism>
<gene>
    <name evidence="1" type="ORF">TCM_040224</name>
</gene>
<dbReference type="eggNOG" id="KOG0017">
    <property type="taxonomic scope" value="Eukaryota"/>
</dbReference>